<dbReference type="Proteomes" id="UP000466247">
    <property type="component" value="Unassembled WGS sequence"/>
</dbReference>
<gene>
    <name evidence="1" type="ORF">GEZ71_08705</name>
</gene>
<name>A0A7X1RKZ2_STRMT</name>
<evidence type="ECO:0000313" key="1">
    <source>
        <dbReference type="EMBL" id="MQQ51128.1"/>
    </source>
</evidence>
<organism evidence="1 2">
    <name type="scientific">Streptococcus mitis</name>
    <dbReference type="NCBI Taxonomy" id="28037"/>
    <lineage>
        <taxon>Bacteria</taxon>
        <taxon>Bacillati</taxon>
        <taxon>Bacillota</taxon>
        <taxon>Bacilli</taxon>
        <taxon>Lactobacillales</taxon>
        <taxon>Streptococcaceae</taxon>
        <taxon>Streptococcus</taxon>
        <taxon>Streptococcus mitis group</taxon>
    </lineage>
</organism>
<proteinExistence type="predicted"/>
<feature type="non-terminal residue" evidence="1">
    <location>
        <position position="134"/>
    </location>
</feature>
<evidence type="ECO:0000313" key="2">
    <source>
        <dbReference type="Proteomes" id="UP000466247"/>
    </source>
</evidence>
<reference evidence="1 2" key="1">
    <citation type="submission" date="2019-10" db="EMBL/GenBank/DDBJ databases">
        <title>Streptococcus mitis of the oral and urogenital tracts.</title>
        <authorList>
            <person name="Price T."/>
            <person name="Mores C.R."/>
            <person name="Putonti C."/>
            <person name="Wolfe A.J."/>
        </authorList>
    </citation>
    <scope>NUCLEOTIDE SEQUENCE [LARGE SCALE GENOMIC DNA]</scope>
    <source>
        <strain evidence="1 2">SM09</strain>
    </source>
</reference>
<dbReference type="RefSeq" id="WP_153225836.1">
    <property type="nucleotide sequence ID" value="NZ_WIKC01000008.1"/>
</dbReference>
<comment type="caution">
    <text evidence="1">The sequence shown here is derived from an EMBL/GenBank/DDBJ whole genome shotgun (WGS) entry which is preliminary data.</text>
</comment>
<protein>
    <submittedName>
        <fullName evidence="1">Uncharacterized protein</fullName>
    </submittedName>
</protein>
<sequence>MTENNNVIFETMDEFYEKMPKIYSEKDLNLLKMRLEGRSNKEISNLLNLQYTNVLSDIKKIVRELPEISEAEQFSELYTNYYVTKDQFLTYCINDGRVYEILSLKYKKGLTRFPTKKFTKKFNVQYENNSVIFE</sequence>
<dbReference type="EMBL" id="WIKC01000008">
    <property type="protein sequence ID" value="MQQ51128.1"/>
    <property type="molecule type" value="Genomic_DNA"/>
</dbReference>
<accession>A0A7X1RKZ2</accession>
<dbReference type="AlphaFoldDB" id="A0A7X1RKZ2"/>